<evidence type="ECO:0000313" key="1">
    <source>
        <dbReference type="EMBL" id="KTD59629.1"/>
    </source>
</evidence>
<name>A0A0W0YRX7_9GAMM</name>
<dbReference type="PATRIC" id="fig|28087.4.peg.572"/>
<comment type="caution">
    <text evidence="1">The sequence shown here is derived from an EMBL/GenBank/DDBJ whole genome shotgun (WGS) entry which is preliminary data.</text>
</comment>
<reference evidence="1 2" key="1">
    <citation type="submission" date="2015-11" db="EMBL/GenBank/DDBJ databases">
        <title>Genomic analysis of 38 Legionella species identifies large and diverse effector repertoires.</title>
        <authorList>
            <person name="Burstein D."/>
            <person name="Amaro F."/>
            <person name="Zusman T."/>
            <person name="Lifshitz Z."/>
            <person name="Cohen O."/>
            <person name="Gilbert J.A."/>
            <person name="Pupko T."/>
            <person name="Shuman H.A."/>
            <person name="Segal G."/>
        </authorList>
    </citation>
    <scope>NUCLEOTIDE SEQUENCE [LARGE SCALE GENOMIC DNA]</scope>
    <source>
        <strain evidence="1 2">Mt.St.Helens-4</strain>
    </source>
</reference>
<protein>
    <submittedName>
        <fullName evidence="1">Uncharacterized protein</fullName>
    </submittedName>
</protein>
<dbReference type="Proteomes" id="UP000054621">
    <property type="component" value="Unassembled WGS sequence"/>
</dbReference>
<dbReference type="AlphaFoldDB" id="A0A0W0YRX7"/>
<dbReference type="eggNOG" id="COG3344">
    <property type="taxonomic scope" value="Bacteria"/>
</dbReference>
<gene>
    <name evidence="1" type="ORF">Lsai_0540</name>
</gene>
<sequence>MDSAFRIDIKSLHSAIADEIRVLCEGETDRIHLEVAINHFHAKGTFLNLKLVFPSQEYGGDKALQNKCLGLSSSSQTHLTICLFDRDNKQIIHEMAGSTSNYKDHGNNVFSLVIPPFLLEKMILFVLNWRLRMSKIIDAMLETAKDLRLDAITIKEIEMLNLSEVKELEAQEIKKCELKKKLAKL</sequence>
<dbReference type="RefSeq" id="WP_051544789.1">
    <property type="nucleotide sequence ID" value="NZ_CAAAJE010000037.1"/>
</dbReference>
<dbReference type="EMBL" id="LNYV01000005">
    <property type="protein sequence ID" value="KTD59629.1"/>
    <property type="molecule type" value="Genomic_DNA"/>
</dbReference>
<proteinExistence type="predicted"/>
<dbReference type="STRING" id="28087.Lsai_0540"/>
<evidence type="ECO:0000313" key="2">
    <source>
        <dbReference type="Proteomes" id="UP000054621"/>
    </source>
</evidence>
<organism evidence="1 2">
    <name type="scientific">Legionella sainthelensi</name>
    <dbReference type="NCBI Taxonomy" id="28087"/>
    <lineage>
        <taxon>Bacteria</taxon>
        <taxon>Pseudomonadati</taxon>
        <taxon>Pseudomonadota</taxon>
        <taxon>Gammaproteobacteria</taxon>
        <taxon>Legionellales</taxon>
        <taxon>Legionellaceae</taxon>
        <taxon>Legionella</taxon>
    </lineage>
</organism>
<accession>A0A0W0YRX7</accession>